<dbReference type="KEGG" id="spun:BFF78_15750"/>
<dbReference type="SUPFAM" id="SSF53067">
    <property type="entry name" value="Actin-like ATPase domain"/>
    <property type="match status" value="1"/>
</dbReference>
<dbReference type="InterPro" id="IPR003696">
    <property type="entry name" value="Carbtransf_dom"/>
</dbReference>
<dbReference type="PANTHER" id="PTHR34847:SF1">
    <property type="entry name" value="NODULATION PROTEIN U"/>
    <property type="match status" value="1"/>
</dbReference>
<dbReference type="GO" id="GO:0016740">
    <property type="term" value="F:transferase activity"/>
    <property type="evidence" value="ECO:0007669"/>
    <property type="project" value="UniProtKB-KW"/>
</dbReference>
<dbReference type="Pfam" id="PF16861">
    <property type="entry name" value="Carbam_trans_C"/>
    <property type="match status" value="1"/>
</dbReference>
<dbReference type="EMBL" id="CP017248">
    <property type="protein sequence ID" value="AOR32329.1"/>
    <property type="molecule type" value="Genomic_DNA"/>
</dbReference>
<accession>A0A1D7YAG7</accession>
<dbReference type="InterPro" id="IPR031730">
    <property type="entry name" value="Carbam_trans_C"/>
</dbReference>
<dbReference type="Pfam" id="PF02543">
    <property type="entry name" value="Carbam_trans_N"/>
    <property type="match status" value="1"/>
</dbReference>
<dbReference type="Proteomes" id="UP000094960">
    <property type="component" value="Chromosome"/>
</dbReference>
<evidence type="ECO:0000313" key="4">
    <source>
        <dbReference type="EMBL" id="AOR32329.1"/>
    </source>
</evidence>
<name>A0A1D7YAG7_9ACTN</name>
<dbReference type="InterPro" id="IPR043129">
    <property type="entry name" value="ATPase_NBD"/>
</dbReference>
<dbReference type="Gene3D" id="3.90.870.20">
    <property type="entry name" value="Carbamoyltransferase, C-terminal domain"/>
    <property type="match status" value="1"/>
</dbReference>
<dbReference type="AlphaFoldDB" id="A0A1D7YAG7"/>
<dbReference type="InterPro" id="IPR038152">
    <property type="entry name" value="Carbam_trans_C_sf"/>
</dbReference>
<gene>
    <name evidence="4" type="ORF">BFF78_15750</name>
</gene>
<dbReference type="Gene3D" id="3.30.420.40">
    <property type="match status" value="2"/>
</dbReference>
<protein>
    <submittedName>
        <fullName evidence="4">Carbamoyltransferase</fullName>
    </submittedName>
</protein>
<feature type="domain" description="Carbamoyltransferase" evidence="2">
    <location>
        <begin position="33"/>
        <end position="366"/>
    </location>
</feature>
<keyword evidence="5" id="KW-1185">Reference proteome</keyword>
<dbReference type="PANTHER" id="PTHR34847">
    <property type="entry name" value="NODULATION PROTEIN U"/>
    <property type="match status" value="1"/>
</dbReference>
<dbReference type="RefSeq" id="WP_069778943.1">
    <property type="nucleotide sequence ID" value="NZ_CP017248.1"/>
</dbReference>
<evidence type="ECO:0000259" key="3">
    <source>
        <dbReference type="Pfam" id="PF16861"/>
    </source>
</evidence>
<proteinExistence type="inferred from homology"/>
<organism evidence="4 5">
    <name type="scientific">Streptomyces fodineus</name>
    <dbReference type="NCBI Taxonomy" id="1904616"/>
    <lineage>
        <taxon>Bacteria</taxon>
        <taxon>Bacillati</taxon>
        <taxon>Actinomycetota</taxon>
        <taxon>Actinomycetes</taxon>
        <taxon>Kitasatosporales</taxon>
        <taxon>Streptomycetaceae</taxon>
        <taxon>Streptomyces</taxon>
    </lineage>
</organism>
<sequence>MITVGYNGFTGSAELFGRLYRRSGRDRNRVLGHDAGASLFVDGELVAAVEEERLSRQKRTSDFPVGALRRCLADAGIAPDDVDCFAFPWDFSDRVMDEQLRDIVAGPGSPAQKFDALSRLNELYTTLVSREAILADLRTRTGLDVPAEKLLLVPHHLAHLMCGYYLSGGEDAAFLITDGRAEHHSSVMGEVRGGAVTLFDESAIPIRHSLGLLYSKVTRYLGFMPNNDEYKVMGLSAFGSAPAGPNPLLEHVVRLLPGGRYELSFDNVLLDTQSYYGYFDRLFGREVPHEDWDFRVRVARWAQEAVETVTAHQLAHLETRTSMSRLLVEGGVALNCVNNTKLLERSSFAEVCVSFGASDPGVAIGAGFYPSFLAGERPRPVDTPYLGPAFGSAAAEAALRAAGDRVRWERLPQDRLLARTAELLRQKVVVGWFQGRLEYGPRALGHRSILANPSFPDIQDIINVRVKKRETFRPFAPVVLESVAPRVFEMGKKKSSPHMTFVFKVRKEYRDLIAGATHVDGTARIQTISRRQDQALAELLEIFERDTGVPCLLNTSFNVAEEPIVSSPEDALRCFLGTGMDHLVLEDFLVGKNER</sequence>
<dbReference type="InterPro" id="IPR051338">
    <property type="entry name" value="NodU/CmcH_Carbamoyltrnsfr"/>
</dbReference>
<keyword evidence="4" id="KW-0808">Transferase</keyword>
<evidence type="ECO:0000313" key="5">
    <source>
        <dbReference type="Proteomes" id="UP000094960"/>
    </source>
</evidence>
<evidence type="ECO:0000259" key="2">
    <source>
        <dbReference type="Pfam" id="PF02543"/>
    </source>
</evidence>
<feature type="domain" description="Carbamoyltransferase C-terminal" evidence="3">
    <location>
        <begin position="421"/>
        <end position="592"/>
    </location>
</feature>
<comment type="similarity">
    <text evidence="1">Belongs to the NodU/CmcH family.</text>
</comment>
<reference evidence="5" key="1">
    <citation type="submission" date="2016-09" db="EMBL/GenBank/DDBJ databases">
        <title>Streptomyces puniciscabiei strain:TW1S1 Genome sequencing and assembly.</title>
        <authorList>
            <person name="Kim M.-K."/>
            <person name="Kim S.B."/>
        </authorList>
    </citation>
    <scope>NUCLEOTIDE SEQUENCE [LARGE SCALE GENOMIC DNA]</scope>
    <source>
        <strain evidence="5">TW1S1</strain>
    </source>
</reference>
<evidence type="ECO:0000256" key="1">
    <source>
        <dbReference type="ARBA" id="ARBA00006129"/>
    </source>
</evidence>